<dbReference type="GO" id="GO:0008270">
    <property type="term" value="F:zinc ion binding"/>
    <property type="evidence" value="ECO:0007669"/>
    <property type="project" value="UniProtKB-KW"/>
</dbReference>
<dbReference type="PROSITE" id="PS50157">
    <property type="entry name" value="ZINC_FINGER_C2H2_2"/>
    <property type="match status" value="1"/>
</dbReference>
<keyword evidence="1" id="KW-0479">Metal-binding</keyword>
<reference evidence="4" key="1">
    <citation type="journal article" date="2023" name="Mol. Phylogenet. Evol.">
        <title>Genome-scale phylogeny and comparative genomics of the fungal order Sordariales.</title>
        <authorList>
            <person name="Hensen N."/>
            <person name="Bonometti L."/>
            <person name="Westerberg I."/>
            <person name="Brannstrom I.O."/>
            <person name="Guillou S."/>
            <person name="Cros-Aarteil S."/>
            <person name="Calhoun S."/>
            <person name="Haridas S."/>
            <person name="Kuo A."/>
            <person name="Mondo S."/>
            <person name="Pangilinan J."/>
            <person name="Riley R."/>
            <person name="LaButti K."/>
            <person name="Andreopoulos B."/>
            <person name="Lipzen A."/>
            <person name="Chen C."/>
            <person name="Yan M."/>
            <person name="Daum C."/>
            <person name="Ng V."/>
            <person name="Clum A."/>
            <person name="Steindorff A."/>
            <person name="Ohm R.A."/>
            <person name="Martin F."/>
            <person name="Silar P."/>
            <person name="Natvig D.O."/>
            <person name="Lalanne C."/>
            <person name="Gautier V."/>
            <person name="Ament-Velasquez S.L."/>
            <person name="Kruys A."/>
            <person name="Hutchinson M.I."/>
            <person name="Powell A.J."/>
            <person name="Barry K."/>
            <person name="Miller A.N."/>
            <person name="Grigoriev I.V."/>
            <person name="Debuchy R."/>
            <person name="Gladieux P."/>
            <person name="Hiltunen Thoren M."/>
            <person name="Johannesson H."/>
        </authorList>
    </citation>
    <scope>NUCLEOTIDE SEQUENCE</scope>
    <source>
        <strain evidence="4">PSN309</strain>
    </source>
</reference>
<feature type="region of interest" description="Disordered" evidence="2">
    <location>
        <begin position="234"/>
        <end position="253"/>
    </location>
</feature>
<proteinExistence type="predicted"/>
<accession>A0AAN6WZ57</accession>
<feature type="compositionally biased region" description="Basic and acidic residues" evidence="2">
    <location>
        <begin position="625"/>
        <end position="642"/>
    </location>
</feature>
<feature type="region of interest" description="Disordered" evidence="2">
    <location>
        <begin position="622"/>
        <end position="642"/>
    </location>
</feature>
<evidence type="ECO:0000259" key="3">
    <source>
        <dbReference type="PROSITE" id="PS50157"/>
    </source>
</evidence>
<dbReference type="EMBL" id="MU864379">
    <property type="protein sequence ID" value="KAK4189137.1"/>
    <property type="molecule type" value="Genomic_DNA"/>
</dbReference>
<organism evidence="4 5">
    <name type="scientific">Podospora australis</name>
    <dbReference type="NCBI Taxonomy" id="1536484"/>
    <lineage>
        <taxon>Eukaryota</taxon>
        <taxon>Fungi</taxon>
        <taxon>Dikarya</taxon>
        <taxon>Ascomycota</taxon>
        <taxon>Pezizomycotina</taxon>
        <taxon>Sordariomycetes</taxon>
        <taxon>Sordariomycetidae</taxon>
        <taxon>Sordariales</taxon>
        <taxon>Podosporaceae</taxon>
        <taxon>Podospora</taxon>
    </lineage>
</organism>
<dbReference type="SUPFAM" id="SSF57667">
    <property type="entry name" value="beta-beta-alpha zinc fingers"/>
    <property type="match status" value="1"/>
</dbReference>
<comment type="caution">
    <text evidence="4">The sequence shown here is derived from an EMBL/GenBank/DDBJ whole genome shotgun (WGS) entry which is preliminary data.</text>
</comment>
<dbReference type="Proteomes" id="UP001302126">
    <property type="component" value="Unassembled WGS sequence"/>
</dbReference>
<dbReference type="InterPro" id="IPR013087">
    <property type="entry name" value="Znf_C2H2_type"/>
</dbReference>
<reference evidence="4" key="2">
    <citation type="submission" date="2023-05" db="EMBL/GenBank/DDBJ databases">
        <authorList>
            <consortium name="Lawrence Berkeley National Laboratory"/>
            <person name="Steindorff A."/>
            <person name="Hensen N."/>
            <person name="Bonometti L."/>
            <person name="Westerberg I."/>
            <person name="Brannstrom I.O."/>
            <person name="Guillou S."/>
            <person name="Cros-Aarteil S."/>
            <person name="Calhoun S."/>
            <person name="Haridas S."/>
            <person name="Kuo A."/>
            <person name="Mondo S."/>
            <person name="Pangilinan J."/>
            <person name="Riley R."/>
            <person name="Labutti K."/>
            <person name="Andreopoulos B."/>
            <person name="Lipzen A."/>
            <person name="Chen C."/>
            <person name="Yanf M."/>
            <person name="Daum C."/>
            <person name="Ng V."/>
            <person name="Clum A."/>
            <person name="Ohm R."/>
            <person name="Martin F."/>
            <person name="Silar P."/>
            <person name="Natvig D."/>
            <person name="Lalanne C."/>
            <person name="Gautier V."/>
            <person name="Ament-Velasquez S.L."/>
            <person name="Kruys A."/>
            <person name="Hutchinson M.I."/>
            <person name="Powell A.J."/>
            <person name="Barry K."/>
            <person name="Miller A.N."/>
            <person name="Grigoriev I.V."/>
            <person name="Debuchy R."/>
            <person name="Gladieux P."/>
            <person name="Thoren M.H."/>
            <person name="Johannesson H."/>
        </authorList>
    </citation>
    <scope>NUCLEOTIDE SEQUENCE</scope>
    <source>
        <strain evidence="4">PSN309</strain>
    </source>
</reference>
<gene>
    <name evidence="4" type="ORF">QBC35DRAFT_472977</name>
</gene>
<feature type="region of interest" description="Disordered" evidence="2">
    <location>
        <begin position="127"/>
        <end position="155"/>
    </location>
</feature>
<dbReference type="AlphaFoldDB" id="A0AAN6WZ57"/>
<evidence type="ECO:0000313" key="5">
    <source>
        <dbReference type="Proteomes" id="UP001302126"/>
    </source>
</evidence>
<feature type="region of interest" description="Disordered" evidence="2">
    <location>
        <begin position="318"/>
        <end position="337"/>
    </location>
</feature>
<protein>
    <recommendedName>
        <fullName evidence="3">C2H2-type domain-containing protein</fullName>
    </recommendedName>
</protein>
<feature type="compositionally biased region" description="Basic and acidic residues" evidence="2">
    <location>
        <begin position="323"/>
        <end position="332"/>
    </location>
</feature>
<evidence type="ECO:0000313" key="4">
    <source>
        <dbReference type="EMBL" id="KAK4189137.1"/>
    </source>
</evidence>
<dbReference type="PROSITE" id="PS00028">
    <property type="entry name" value="ZINC_FINGER_C2H2_1"/>
    <property type="match status" value="1"/>
</dbReference>
<name>A0AAN6WZ57_9PEZI</name>
<dbReference type="Gene3D" id="3.30.160.60">
    <property type="entry name" value="Classic Zinc Finger"/>
    <property type="match status" value="1"/>
</dbReference>
<keyword evidence="1" id="KW-0862">Zinc</keyword>
<evidence type="ECO:0000256" key="2">
    <source>
        <dbReference type="SAM" id="MobiDB-lite"/>
    </source>
</evidence>
<keyword evidence="5" id="KW-1185">Reference proteome</keyword>
<feature type="domain" description="C2H2-type" evidence="3">
    <location>
        <begin position="577"/>
        <end position="604"/>
    </location>
</feature>
<evidence type="ECO:0000256" key="1">
    <source>
        <dbReference type="PROSITE-ProRule" id="PRU00042"/>
    </source>
</evidence>
<sequence>MMYNYGIPFSPYEAADLEVASSGLYHGSLEKTSMARASPVVDSASGSHKCPAPLCDERFQELHVLQSMLNELGQNLKDLRESKCVECSHARQLPSSSRSPCQSGKWCRTKSGLENVIGSMFGSVKRALSSGKHRSSRKAQIQQPNDDWPSASHPVSTEHMWEKRFSDNVCSNVGSRPELSATEKSQALLRAELPVLGASPPSYDSTIGRQQRMQRPVITTRAPVAELDISEKPPAELDSSYHRHSVHLAPSYPAPPSKSYTGISIGSQYSSQSQSSSFGVVSPWSSLCTNSTSTSSFTAPSSVDSGFGQFTASPDAYGPSEKLPWDVQHEPSKQGSFVSETRPVELPGNSVALGNGAPAAAYPGLSGSFSMVLPSNTEASSFQPTVFSRPQESGVLAPSHLQGLPAHLDSSCAPFQHADFVTAVPDHTAVAAWDDEVIGCLESFSQENTLIGFEGLDSAWLAEDTSIVPKAPLAYFPQATWEPMTTAIANPILPAPLPVEEPDAEQPLVHTAPPDFLAVPGPGQGPPMSERRDSVCCRPCRFFPEDGPDQRKKIARHKRTARHCKTTGQEPEMANSFQCHTCRKIYNRRDNLTQHVKVHSAENMGVRPDVEGIQLLREAANSGLQRRDAKRRPIQDVKKTRR</sequence>
<dbReference type="InterPro" id="IPR036236">
    <property type="entry name" value="Znf_C2H2_sf"/>
</dbReference>
<keyword evidence="1" id="KW-0863">Zinc-finger</keyword>